<sequence length="58" mass="6668">MFLYLGIELDLVLVEDNQGTDYARNPSTQGKDEDNQYRSAAFVNYGKRRKNNGENHSD</sequence>
<reference evidence="1 2" key="1">
    <citation type="submission" date="2008-08" db="EMBL/GenBank/DDBJ databases">
        <title>Draft genome sequence of Bacteroides plebeius (DSM 17135).</title>
        <authorList>
            <person name="Sudarsanam P."/>
            <person name="Ley R."/>
            <person name="Guruge J."/>
            <person name="Turnbaugh P.J."/>
            <person name="Mahowald M."/>
            <person name="Liep D."/>
            <person name="Gordon J."/>
        </authorList>
    </citation>
    <scope>NUCLEOTIDE SEQUENCE [LARGE SCALE GENOMIC DNA]</scope>
    <source>
        <strain evidence="2">DSM 17135 / JCM 12973 / M2</strain>
    </source>
</reference>
<comment type="caution">
    <text evidence="1">The sequence shown here is derived from an EMBL/GenBank/DDBJ whole genome shotgun (WGS) entry which is preliminary data.</text>
</comment>
<dbReference type="HOGENOM" id="CLU_2969881_0_0_10"/>
<protein>
    <submittedName>
        <fullName evidence="1">Uncharacterized protein</fullName>
    </submittedName>
</protein>
<dbReference type="AlphaFoldDB" id="B5D2V6"/>
<evidence type="ECO:0000313" key="1">
    <source>
        <dbReference type="EMBL" id="EDY93906.1"/>
    </source>
</evidence>
<proteinExistence type="predicted"/>
<reference evidence="1 2" key="2">
    <citation type="submission" date="2008-08" db="EMBL/GenBank/DDBJ databases">
        <authorList>
            <person name="Fulton L."/>
            <person name="Clifton S."/>
            <person name="Fulton B."/>
            <person name="Xu J."/>
            <person name="Minx P."/>
            <person name="Pepin K.H."/>
            <person name="Johnson M."/>
            <person name="Thiruvilangam P."/>
            <person name="Bhonagiri V."/>
            <person name="Nash W.E."/>
            <person name="Mardis E.R."/>
            <person name="Wilson R.K."/>
        </authorList>
    </citation>
    <scope>NUCLEOTIDE SEQUENCE [LARGE SCALE GENOMIC DNA]</scope>
    <source>
        <strain evidence="2">DSM 17135 / JCM 12973 / M2</strain>
    </source>
</reference>
<dbReference type="EMBL" id="ABQC02000024">
    <property type="protein sequence ID" value="EDY93906.1"/>
    <property type="molecule type" value="Genomic_DNA"/>
</dbReference>
<gene>
    <name evidence="1" type="ORF">BACPLE_03346</name>
</gene>
<dbReference type="Proteomes" id="UP000003452">
    <property type="component" value="Unassembled WGS sequence"/>
</dbReference>
<organism evidence="1 2">
    <name type="scientific">Phocaeicola plebeius (strain DSM 17135 / JCM 12973 / CCUG 54634 / M2)</name>
    <name type="common">Bacteroides plebeius</name>
    <dbReference type="NCBI Taxonomy" id="484018"/>
    <lineage>
        <taxon>Bacteria</taxon>
        <taxon>Pseudomonadati</taxon>
        <taxon>Bacteroidota</taxon>
        <taxon>Bacteroidia</taxon>
        <taxon>Bacteroidales</taxon>
        <taxon>Bacteroidaceae</taxon>
        <taxon>Phocaeicola</taxon>
    </lineage>
</organism>
<accession>B5D2V6</accession>
<name>B5D2V6_PHOPM</name>
<evidence type="ECO:0000313" key="2">
    <source>
        <dbReference type="Proteomes" id="UP000003452"/>
    </source>
</evidence>